<dbReference type="GO" id="GO:0009097">
    <property type="term" value="P:isoleucine biosynthetic process"/>
    <property type="evidence" value="ECO:0007669"/>
    <property type="project" value="UniProtKB-UniPathway"/>
</dbReference>
<sequence length="515" mass="55896">METGEALSANRRLRQEILLARERVYHFGKPTPLDALGIEGLDIWIKREDISPIKAYKWRGAANRMASLSVEEKARGVATASAGNHAQGVALAAARLGVFARIYMPRSTPRVKIEAVRRLGGEQVEVILSGDSYDEAMAAALSGAEASGATYVHAYDDLKVMAGQGTLADEVVLSGQGPFDVAYLQIGGGGMAAGVSEWLKTYWPEIEIVGVEGIDQACMGAAATAGEPVTLDQVDLFCDGTAVRKIGSHPFKILQSRLDRLITVTNDEVVGAIRCLWEGLRCIAEPSGAMGLAGALKESSSLQGKRVLVVLCGANIDFLKLGQLALSQTSGRARTRTLSVRIPERPGAMLQLLHSAFAGANIVDFQYGKTSERDAWPVFTLQTDSTEDLDAVSTRLNGQGFEWRLREDAVDVRFRAIPLRQDLLSHPVFLRLDFYEREGALRDFLRAHLPSDANLCYFNYRSSGERIGRALIGIEFPSSQAAQSFLEGSFRTGEGYRLCEPLDPETTGRLLGQGS</sequence>
<dbReference type="SUPFAM" id="SSF53686">
    <property type="entry name" value="Tryptophan synthase beta subunit-like PLP-dependent enzymes"/>
    <property type="match status" value="1"/>
</dbReference>
<feature type="domain" description="ACT-like" evidence="11">
    <location>
        <begin position="428"/>
        <end position="503"/>
    </location>
</feature>
<dbReference type="InterPro" id="IPR045865">
    <property type="entry name" value="ACT-like_dom_sf"/>
</dbReference>
<organism evidence="12 13">
    <name type="scientific">Haloferula luteola</name>
    <dbReference type="NCBI Taxonomy" id="595692"/>
    <lineage>
        <taxon>Bacteria</taxon>
        <taxon>Pseudomonadati</taxon>
        <taxon>Verrucomicrobiota</taxon>
        <taxon>Verrucomicrobiia</taxon>
        <taxon>Verrucomicrobiales</taxon>
        <taxon>Verrucomicrobiaceae</taxon>
        <taxon>Haloferula</taxon>
    </lineage>
</organism>
<evidence type="ECO:0000256" key="9">
    <source>
        <dbReference type="ARBA" id="ARBA00023239"/>
    </source>
</evidence>
<reference evidence="12 13" key="1">
    <citation type="submission" date="2020-08" db="EMBL/GenBank/DDBJ databases">
        <title>Genomic Encyclopedia of Type Strains, Phase IV (KMG-IV): sequencing the most valuable type-strain genomes for metagenomic binning, comparative biology and taxonomic classification.</title>
        <authorList>
            <person name="Goeker M."/>
        </authorList>
    </citation>
    <scope>NUCLEOTIDE SEQUENCE [LARGE SCALE GENOMIC DNA]</scope>
    <source>
        <strain evidence="12 13">YC6886</strain>
    </source>
</reference>
<dbReference type="CDD" id="cd01562">
    <property type="entry name" value="Thr-dehyd"/>
    <property type="match status" value="1"/>
</dbReference>
<evidence type="ECO:0000256" key="8">
    <source>
        <dbReference type="ARBA" id="ARBA00022898"/>
    </source>
</evidence>
<dbReference type="InterPro" id="IPR036052">
    <property type="entry name" value="TrpB-like_PALP_sf"/>
</dbReference>
<dbReference type="Gene3D" id="3.40.50.1100">
    <property type="match status" value="2"/>
</dbReference>
<keyword evidence="9 12" id="KW-0456">Lyase</keyword>
<evidence type="ECO:0000256" key="3">
    <source>
        <dbReference type="ARBA" id="ARBA00004810"/>
    </source>
</evidence>
<dbReference type="FunFam" id="3.40.50.1100:FF:000005">
    <property type="entry name" value="Threonine dehydratase catabolic"/>
    <property type="match status" value="1"/>
</dbReference>
<comment type="pathway">
    <text evidence="3">Amino-acid biosynthesis; L-isoleucine biosynthesis; 2-oxobutanoate from L-threonine: step 1/1.</text>
</comment>
<evidence type="ECO:0000256" key="10">
    <source>
        <dbReference type="ARBA" id="ARBA00023304"/>
    </source>
</evidence>
<protein>
    <recommendedName>
        <fullName evidence="5">threonine ammonia-lyase</fullName>
        <ecNumber evidence="5">4.3.1.19</ecNumber>
    </recommendedName>
</protein>
<evidence type="ECO:0000313" key="12">
    <source>
        <dbReference type="EMBL" id="MBB5350489.1"/>
    </source>
</evidence>
<comment type="similarity">
    <text evidence="4">Belongs to the serine/threonine dehydratase family.</text>
</comment>
<dbReference type="Proteomes" id="UP000557717">
    <property type="component" value="Unassembled WGS sequence"/>
</dbReference>
<dbReference type="SUPFAM" id="SSF55021">
    <property type="entry name" value="ACT-like"/>
    <property type="match status" value="2"/>
</dbReference>
<keyword evidence="7" id="KW-0412">Isoleucine biosynthesis</keyword>
<dbReference type="GO" id="GO:0006565">
    <property type="term" value="P:L-serine catabolic process"/>
    <property type="evidence" value="ECO:0007669"/>
    <property type="project" value="TreeGrafter"/>
</dbReference>
<comment type="cofactor">
    <cofactor evidence="2">
        <name>pyridoxal 5'-phosphate</name>
        <dbReference type="ChEBI" id="CHEBI:597326"/>
    </cofactor>
</comment>
<comment type="catalytic activity">
    <reaction evidence="1">
        <text>L-threonine = 2-oxobutanoate + NH4(+)</text>
        <dbReference type="Rhea" id="RHEA:22108"/>
        <dbReference type="ChEBI" id="CHEBI:16763"/>
        <dbReference type="ChEBI" id="CHEBI:28938"/>
        <dbReference type="ChEBI" id="CHEBI:57926"/>
        <dbReference type="EC" id="4.3.1.19"/>
    </reaction>
</comment>
<dbReference type="PROSITE" id="PS51672">
    <property type="entry name" value="ACT_LIKE"/>
    <property type="match status" value="2"/>
</dbReference>
<evidence type="ECO:0000256" key="5">
    <source>
        <dbReference type="ARBA" id="ARBA00012096"/>
    </source>
</evidence>
<evidence type="ECO:0000256" key="1">
    <source>
        <dbReference type="ARBA" id="ARBA00001274"/>
    </source>
</evidence>
<dbReference type="Pfam" id="PF00291">
    <property type="entry name" value="PALP"/>
    <property type="match status" value="1"/>
</dbReference>
<dbReference type="EC" id="4.3.1.19" evidence="5"/>
<dbReference type="InterPro" id="IPR001926">
    <property type="entry name" value="TrpB-like_PALP"/>
</dbReference>
<gene>
    <name evidence="12" type="ORF">HNR46_000717</name>
</gene>
<dbReference type="GO" id="GO:0004794">
    <property type="term" value="F:threonine deaminase activity"/>
    <property type="evidence" value="ECO:0007669"/>
    <property type="project" value="UniProtKB-EC"/>
</dbReference>
<keyword evidence="10" id="KW-0100">Branched-chain amino acid biosynthesis</keyword>
<feature type="domain" description="ACT-like" evidence="11">
    <location>
        <begin position="336"/>
        <end position="408"/>
    </location>
</feature>
<dbReference type="InterPro" id="IPR001721">
    <property type="entry name" value="TD_ACT-like"/>
</dbReference>
<evidence type="ECO:0000256" key="7">
    <source>
        <dbReference type="ARBA" id="ARBA00022624"/>
    </source>
</evidence>
<evidence type="ECO:0000256" key="2">
    <source>
        <dbReference type="ARBA" id="ARBA00001933"/>
    </source>
</evidence>
<proteinExistence type="inferred from homology"/>
<dbReference type="InterPro" id="IPR038110">
    <property type="entry name" value="TD_ACT-like_sf"/>
</dbReference>
<name>A0A840V9N7_9BACT</name>
<evidence type="ECO:0000259" key="11">
    <source>
        <dbReference type="PROSITE" id="PS51672"/>
    </source>
</evidence>
<evidence type="ECO:0000256" key="6">
    <source>
        <dbReference type="ARBA" id="ARBA00022605"/>
    </source>
</evidence>
<dbReference type="PANTHER" id="PTHR48078">
    <property type="entry name" value="THREONINE DEHYDRATASE, MITOCHONDRIAL-RELATED"/>
    <property type="match status" value="1"/>
</dbReference>
<dbReference type="EMBL" id="JACHFD010000003">
    <property type="protein sequence ID" value="MBB5350489.1"/>
    <property type="molecule type" value="Genomic_DNA"/>
</dbReference>
<evidence type="ECO:0000256" key="4">
    <source>
        <dbReference type="ARBA" id="ARBA00010869"/>
    </source>
</evidence>
<dbReference type="RefSeq" id="WP_184015841.1">
    <property type="nucleotide sequence ID" value="NZ_JACHFD010000003.1"/>
</dbReference>
<dbReference type="Gene3D" id="3.40.1020.10">
    <property type="entry name" value="Biosynthetic Threonine Deaminase, Domain 3"/>
    <property type="match status" value="1"/>
</dbReference>
<dbReference type="UniPathway" id="UPA00047">
    <property type="reaction ID" value="UER00054"/>
</dbReference>
<keyword evidence="6" id="KW-0028">Amino-acid biosynthesis</keyword>
<dbReference type="AlphaFoldDB" id="A0A840V9N7"/>
<dbReference type="Pfam" id="PF00585">
    <property type="entry name" value="Thr_dehydrat_C"/>
    <property type="match status" value="1"/>
</dbReference>
<comment type="caution">
    <text evidence="12">The sequence shown here is derived from an EMBL/GenBank/DDBJ whole genome shotgun (WGS) entry which is preliminary data.</text>
</comment>
<keyword evidence="13" id="KW-1185">Reference proteome</keyword>
<evidence type="ECO:0000313" key="13">
    <source>
        <dbReference type="Proteomes" id="UP000557717"/>
    </source>
</evidence>
<accession>A0A840V9N7</accession>
<dbReference type="InterPro" id="IPR050147">
    <property type="entry name" value="Ser/Thr_Dehydratase"/>
</dbReference>
<dbReference type="GO" id="GO:0003941">
    <property type="term" value="F:L-serine ammonia-lyase activity"/>
    <property type="evidence" value="ECO:0007669"/>
    <property type="project" value="TreeGrafter"/>
</dbReference>
<keyword evidence="8" id="KW-0663">Pyridoxal phosphate</keyword>